<feature type="chain" id="PRO_5042515263" evidence="6">
    <location>
        <begin position="25"/>
        <end position="328"/>
    </location>
</feature>
<dbReference type="PANTHER" id="PTHR43806:SF65">
    <property type="entry name" value="SERINE PROTEASE APRX"/>
    <property type="match status" value="1"/>
</dbReference>
<dbReference type="Pfam" id="PF00082">
    <property type="entry name" value="Peptidase_S8"/>
    <property type="match status" value="1"/>
</dbReference>
<evidence type="ECO:0000256" key="3">
    <source>
        <dbReference type="ARBA" id="ARBA00022801"/>
    </source>
</evidence>
<dbReference type="InterPro" id="IPR050131">
    <property type="entry name" value="Peptidase_S8_subtilisin-like"/>
</dbReference>
<dbReference type="InterPro" id="IPR036852">
    <property type="entry name" value="Peptidase_S8/S53_dom_sf"/>
</dbReference>
<comment type="caution">
    <text evidence="5">Lacks conserved residue(s) required for the propagation of feature annotation.</text>
</comment>
<dbReference type="InterPro" id="IPR015500">
    <property type="entry name" value="Peptidase_S8_subtilisin-rel"/>
</dbReference>
<dbReference type="PANTHER" id="PTHR43806">
    <property type="entry name" value="PEPTIDASE S8"/>
    <property type="match status" value="1"/>
</dbReference>
<dbReference type="AlphaFoldDB" id="A0AAJ1TLQ3"/>
<dbReference type="GO" id="GO:0006508">
    <property type="term" value="P:proteolysis"/>
    <property type="evidence" value="ECO:0007669"/>
    <property type="project" value="UniProtKB-KW"/>
</dbReference>
<evidence type="ECO:0000256" key="6">
    <source>
        <dbReference type="SAM" id="SignalP"/>
    </source>
</evidence>
<accession>A0AAJ1TLQ3</accession>
<name>A0AAJ1TLQ3_9BACL</name>
<dbReference type="PRINTS" id="PR00723">
    <property type="entry name" value="SUBTILISIN"/>
</dbReference>
<sequence length="328" mass="35906">MKKSIIASLSFIMTVTCMSSYSHAEVKNTSIPQQYTGKGVKVAIIDSGIDREHPDLKKNYLKGYDFIENDHDPQDTNGHGTHVAGIVKKTAPDVSLLVYRVGDGKSIPKAIDRAIADGAQVINISMEGEEDARQAAQRAINKSIPVVVANGNSGPDLWTVNYLSSAPEVISVGNLKQRGISQILLSAPGIQQDIQYRGIYSPAPKPGKYPIVDLSALTLEAIQKEDLKNKIVILDNVNNMNEALLQELHKKEVVAMLVADEDDRSEKQGIQSNNKNKAPAFKIPLSIITKKEIQILEKAAKEQKIITISHDSEERIYFSSSHGPTVES</sequence>
<keyword evidence="9" id="KW-1185">Reference proteome</keyword>
<dbReference type="PROSITE" id="PS51892">
    <property type="entry name" value="SUBTILASE"/>
    <property type="match status" value="1"/>
</dbReference>
<evidence type="ECO:0000256" key="4">
    <source>
        <dbReference type="ARBA" id="ARBA00022825"/>
    </source>
</evidence>
<evidence type="ECO:0000313" key="8">
    <source>
        <dbReference type="EMBL" id="MDQ0416955.1"/>
    </source>
</evidence>
<reference evidence="8 9" key="1">
    <citation type="submission" date="2023-07" db="EMBL/GenBank/DDBJ databases">
        <title>Genomic Encyclopedia of Type Strains, Phase IV (KMG-IV): sequencing the most valuable type-strain genomes for metagenomic binning, comparative biology and taxonomic classification.</title>
        <authorList>
            <person name="Goeker M."/>
        </authorList>
    </citation>
    <scope>NUCLEOTIDE SEQUENCE [LARGE SCALE GENOMIC DNA]</scope>
    <source>
        <strain evidence="8 9">DSM 46876</strain>
    </source>
</reference>
<dbReference type="Gene3D" id="3.40.50.200">
    <property type="entry name" value="Peptidase S8/S53 domain"/>
    <property type="match status" value="1"/>
</dbReference>
<gene>
    <name evidence="8" type="ORF">J2Z48_001127</name>
</gene>
<protein>
    <submittedName>
        <fullName evidence="8">Minor extracellular serine protease Vpr</fullName>
        <ecNumber evidence="8">3.4.21.-</ecNumber>
    </submittedName>
</protein>
<evidence type="ECO:0000259" key="7">
    <source>
        <dbReference type="Pfam" id="PF00082"/>
    </source>
</evidence>
<comment type="similarity">
    <text evidence="1 5">Belongs to the peptidase S8 family.</text>
</comment>
<evidence type="ECO:0000256" key="2">
    <source>
        <dbReference type="ARBA" id="ARBA00022670"/>
    </source>
</evidence>
<dbReference type="PROSITE" id="PS00136">
    <property type="entry name" value="SUBTILASE_ASP"/>
    <property type="match status" value="1"/>
</dbReference>
<feature type="signal peptide" evidence="6">
    <location>
        <begin position="1"/>
        <end position="24"/>
    </location>
</feature>
<keyword evidence="2 8" id="KW-0645">Protease</keyword>
<keyword evidence="4" id="KW-0720">Serine protease</keyword>
<keyword evidence="6" id="KW-0732">Signal</keyword>
<dbReference type="InterPro" id="IPR000209">
    <property type="entry name" value="Peptidase_S8/S53_dom"/>
</dbReference>
<evidence type="ECO:0000256" key="5">
    <source>
        <dbReference type="PROSITE-ProRule" id="PRU01240"/>
    </source>
</evidence>
<organism evidence="8 9">
    <name type="scientific">Croceifilum oryzae</name>
    <dbReference type="NCBI Taxonomy" id="1553429"/>
    <lineage>
        <taxon>Bacteria</taxon>
        <taxon>Bacillati</taxon>
        <taxon>Bacillota</taxon>
        <taxon>Bacilli</taxon>
        <taxon>Bacillales</taxon>
        <taxon>Thermoactinomycetaceae</taxon>
        <taxon>Croceifilum</taxon>
    </lineage>
</organism>
<feature type="domain" description="Peptidase S8/S53" evidence="7">
    <location>
        <begin position="37"/>
        <end position="326"/>
    </location>
</feature>
<dbReference type="Proteomes" id="UP001238450">
    <property type="component" value="Unassembled WGS sequence"/>
</dbReference>
<dbReference type="InterPro" id="IPR023827">
    <property type="entry name" value="Peptidase_S8_Asp-AS"/>
</dbReference>
<dbReference type="SUPFAM" id="SSF52743">
    <property type="entry name" value="Subtilisin-like"/>
    <property type="match status" value="1"/>
</dbReference>
<evidence type="ECO:0000313" key="9">
    <source>
        <dbReference type="Proteomes" id="UP001238450"/>
    </source>
</evidence>
<dbReference type="GO" id="GO:0004252">
    <property type="term" value="F:serine-type endopeptidase activity"/>
    <property type="evidence" value="ECO:0007669"/>
    <property type="project" value="InterPro"/>
</dbReference>
<keyword evidence="3 8" id="KW-0378">Hydrolase</keyword>
<evidence type="ECO:0000256" key="1">
    <source>
        <dbReference type="ARBA" id="ARBA00011073"/>
    </source>
</evidence>
<dbReference type="EC" id="3.4.21.-" evidence="8"/>
<dbReference type="EMBL" id="JAUSUV010000004">
    <property type="protein sequence ID" value="MDQ0416955.1"/>
    <property type="molecule type" value="Genomic_DNA"/>
</dbReference>
<comment type="caution">
    <text evidence="8">The sequence shown here is derived from an EMBL/GenBank/DDBJ whole genome shotgun (WGS) entry which is preliminary data.</text>
</comment>
<proteinExistence type="inferred from homology"/>